<feature type="compositionally biased region" description="Basic and acidic residues" evidence="1">
    <location>
        <begin position="669"/>
        <end position="679"/>
    </location>
</feature>
<dbReference type="OrthoDB" id="372968at2759"/>
<dbReference type="OMA" id="QNTRSEY"/>
<dbReference type="Proteomes" id="UP000220797">
    <property type="component" value="Unassembled WGS sequence"/>
</dbReference>
<comment type="caution">
    <text evidence="2">The sequence shown here is derived from an EMBL/GenBank/DDBJ whole genome shotgun (WGS) entry which is preliminary data.</text>
</comment>
<dbReference type="RefSeq" id="XP_028526320.1">
    <property type="nucleotide sequence ID" value="XM_028674717.1"/>
</dbReference>
<gene>
    <name evidence="2" type="ORF">PGAL8A_00120500</name>
</gene>
<keyword evidence="3" id="KW-1185">Reference proteome</keyword>
<accession>A0A1J1GR34</accession>
<evidence type="ECO:0000313" key="2">
    <source>
        <dbReference type="EMBL" id="CRG93498.1"/>
    </source>
</evidence>
<evidence type="ECO:0000256" key="1">
    <source>
        <dbReference type="SAM" id="MobiDB-lite"/>
    </source>
</evidence>
<evidence type="ECO:0000313" key="3">
    <source>
        <dbReference type="Proteomes" id="UP000220797"/>
    </source>
</evidence>
<dbReference type="GeneID" id="39729730"/>
<protein>
    <submittedName>
        <fullName evidence="2">Uncharacterized protein</fullName>
    </submittedName>
</protein>
<proteinExistence type="predicted"/>
<name>A0A1J1GR34_PLAGA</name>
<organism evidence="2 3">
    <name type="scientific">Plasmodium gallinaceum</name>
    <dbReference type="NCBI Taxonomy" id="5849"/>
    <lineage>
        <taxon>Eukaryota</taxon>
        <taxon>Sar</taxon>
        <taxon>Alveolata</taxon>
        <taxon>Apicomplexa</taxon>
        <taxon>Aconoidasida</taxon>
        <taxon>Haemosporida</taxon>
        <taxon>Plasmodiidae</taxon>
        <taxon>Plasmodium</taxon>
        <taxon>Plasmodium (Haemamoeba)</taxon>
    </lineage>
</organism>
<sequence length="931" mass="111744">MLLPSLFINHKKNINLKDNYLNDHLIKCYNLPSYINESIFDFFLHLQNDESFEIKKVIKPINEETNFYPWKIICNENFANFLLKKKRALVFNDSLNNKIFIKLSFKKKNNNENVNEDFFKNDETLIKQNNILELKDKKSEEKIFDLNNSCNENKINLNNENEKNQELKFQRCSENSEESFHEIINEEKKNEERDINKIEIEDSQIYTKEKDKNINELEYYEYSDDNNDEYYDDDEDQNYYYDDDDDESFNEIDYKSFYDDDSEDNSEDHDNIFNSEYDIKRNDEKKNLVNNKLLEENNVKEFPDLNIYESYKNEKNNKNHNISNIDIKNNYLLNYCDNNSNNNNTLKDIDDNKINNENLLSNSHSLFVIDKKETNNSIINISNFNKKQKCIINLNDHLSSEKSLSSLNYKINNSKKFLNQEQNENLNNFNPNNKIMYTNNIEINDVKKESNSYTNTSDTKSGSEVKSNYSSMKIYDLNICNSKSNIFNKDDKNFINESEECEKNYYVKKECSLKIFTYKEKQDLQKINKNKIKNTFELHGFEDMSNGENIFIENMNRKKRKRKNQYVNKFFIYFYKGSIDEIIDDIREEDKNKISSNIQIKKENNKICLNDDNIDNKNDTVKDSYLIKQEQEIQVDKKKKEKDLQKQRVDNEKDDLYNIVKEEEEEEKEKEKDKNSEKKKDIESCIKHNNFSLNELNNYRKNECNNNKIKDVKIWPRHLYWKEISDEVKEKFCVVIKNKPPQWNEYELQEFLESQFSNKTFIPKFEYIFITKSFPTIATIAFKDEISKKKFLELQKLKLPSSQKNYNNDYNNYNNSSKYNNNYNINNSKFSNFLVIQEYMISNSSNYLNNKKNGYEKNESFFNFQLKKKNKNYEISNGESSNNIDVSLNKYKNYVFNTTSNLHSNNKKNIALHDKNNIYNKLNIYNKFSYN</sequence>
<reference evidence="2" key="1">
    <citation type="submission" date="2015-04" db="EMBL/GenBank/DDBJ databases">
        <authorList>
            <consortium name="Pathogen Informatics"/>
        </authorList>
    </citation>
    <scope>NUCLEOTIDE SEQUENCE [LARGE SCALE GENOMIC DNA]</scope>
    <source>
        <strain evidence="2">8A</strain>
    </source>
</reference>
<dbReference type="EMBL" id="CVMV01000016">
    <property type="protein sequence ID" value="CRG93498.1"/>
    <property type="molecule type" value="Genomic_DNA"/>
</dbReference>
<dbReference type="AlphaFoldDB" id="A0A1J1GR34"/>
<feature type="region of interest" description="Disordered" evidence="1">
    <location>
        <begin position="655"/>
        <end position="679"/>
    </location>
</feature>
<dbReference type="VEuPathDB" id="PlasmoDB:PGAL8A_00120500"/>